<proteinExistence type="predicted"/>
<feature type="compositionally biased region" description="Polar residues" evidence="2">
    <location>
        <begin position="60"/>
        <end position="81"/>
    </location>
</feature>
<gene>
    <name evidence="3" type="ORF">PSON_ATCC_30995.1.T0080292</name>
</gene>
<dbReference type="EMBL" id="CAJJDN010000008">
    <property type="protein sequence ID" value="CAD8054430.1"/>
    <property type="molecule type" value="Genomic_DNA"/>
</dbReference>
<organism evidence="3 4">
    <name type="scientific">Paramecium sonneborni</name>
    <dbReference type="NCBI Taxonomy" id="65129"/>
    <lineage>
        <taxon>Eukaryota</taxon>
        <taxon>Sar</taxon>
        <taxon>Alveolata</taxon>
        <taxon>Ciliophora</taxon>
        <taxon>Intramacronucleata</taxon>
        <taxon>Oligohymenophorea</taxon>
        <taxon>Peniculida</taxon>
        <taxon>Parameciidae</taxon>
        <taxon>Paramecium</taxon>
    </lineage>
</organism>
<protein>
    <submittedName>
        <fullName evidence="3">Uncharacterized protein</fullName>
    </submittedName>
</protein>
<dbReference type="Proteomes" id="UP000692954">
    <property type="component" value="Unassembled WGS sequence"/>
</dbReference>
<keyword evidence="1" id="KW-0175">Coiled coil</keyword>
<evidence type="ECO:0000256" key="1">
    <source>
        <dbReference type="SAM" id="Coils"/>
    </source>
</evidence>
<evidence type="ECO:0000313" key="4">
    <source>
        <dbReference type="Proteomes" id="UP000692954"/>
    </source>
</evidence>
<feature type="coiled-coil region" evidence="1">
    <location>
        <begin position="137"/>
        <end position="178"/>
    </location>
</feature>
<keyword evidence="4" id="KW-1185">Reference proteome</keyword>
<evidence type="ECO:0000256" key="2">
    <source>
        <dbReference type="SAM" id="MobiDB-lite"/>
    </source>
</evidence>
<comment type="caution">
    <text evidence="3">The sequence shown here is derived from an EMBL/GenBank/DDBJ whole genome shotgun (WGS) entry which is preliminary data.</text>
</comment>
<name>A0A8S1KFY1_9CILI</name>
<dbReference type="OrthoDB" id="303992at2759"/>
<evidence type="ECO:0000313" key="3">
    <source>
        <dbReference type="EMBL" id="CAD8054430.1"/>
    </source>
</evidence>
<dbReference type="AlphaFoldDB" id="A0A8S1KFY1"/>
<sequence length="181" mass="20740">MYLTTPQRYPQFKGVPSSPVMPRTFYQTSSPTMSFVKPFVYQNTYRPQPSLPISQRGPIPTQNPYQRTQTPQAQINGKTVPSNPPPQRVQGSLPNNLLPKGQNPQTIIPNKPYTRTIMSPPNKKPQSPIPTNQQQMIQSLSKENQDLKKKLAEKDLELQKLKSKEQILEQKFKELQDQQKS</sequence>
<feature type="region of interest" description="Disordered" evidence="2">
    <location>
        <begin position="47"/>
        <end position="137"/>
    </location>
</feature>
<reference evidence="3" key="1">
    <citation type="submission" date="2021-01" db="EMBL/GenBank/DDBJ databases">
        <authorList>
            <consortium name="Genoscope - CEA"/>
            <person name="William W."/>
        </authorList>
    </citation>
    <scope>NUCLEOTIDE SEQUENCE</scope>
</reference>
<accession>A0A8S1KFY1</accession>